<feature type="transmembrane region" description="Helical" evidence="2">
    <location>
        <begin position="97"/>
        <end position="117"/>
    </location>
</feature>
<proteinExistence type="predicted"/>
<protein>
    <submittedName>
        <fullName evidence="3">Unannotated protein</fullName>
    </submittedName>
</protein>
<name>A0A6J6DUR6_9ZZZZ</name>
<sequence>MNRHPGIAIAGLASLAAGVIHGGAIGLHAEHPQLARIFIVMTLLQVGWGLFMLLAPRVALIPAGVLINGAAVGGWLLTRISGISWIDGLEVAESPQWADSICAGLGAVAATTALAAVLIGSRPLPSVRLAYPAVACAVLVVPAMWTGSSHVHNHSSVDAAGNVIDESQPHDHGGASAVAVVDIDGSVTVATDSHPHLANWPRAYDPAAGIDIGGVEGVSAEQEERARQLIEDTLEMLPKWAKYDDAVAQGWVSIGDESTGYEHLVNRRLIVDGKFLDPSAPESLVYKAEGTKRTLVSAMFMANVGVAIDDPTLTDFAGPLMQWHVHDNLCFRNNAQGRSVVAGVLNANGQCPPGSALGGIGIAMVHVWITAHPCGPFAALEGEGAGRADVSDAERKDLCDHDHATMSSGSDASGPNSTGTATTPAPTTTAPSYKDNGSPRITLAGFPGVSAAQQARAEELVFRTRTVLPKFATTEIAIANGYTSIQDSSTGVEHYVNWTYINDEHEMNPEYPESLVFQVGPNGQRTLVSAMYMLGDSYSLDSVPDIGGSLTQWHIHNNLCYSQDPHVHGSTRVVGVTSENGPCSFGIKLNPNPMIHVWITPHVCGPFAALEGVGAGQIKPGEERLCDEVHSHG</sequence>
<keyword evidence="2" id="KW-0812">Transmembrane</keyword>
<evidence type="ECO:0000313" key="3">
    <source>
        <dbReference type="EMBL" id="CAB4566669.1"/>
    </source>
</evidence>
<dbReference type="EMBL" id="CAEZTS010000006">
    <property type="protein sequence ID" value="CAB4566669.1"/>
    <property type="molecule type" value="Genomic_DNA"/>
</dbReference>
<feature type="region of interest" description="Disordered" evidence="1">
    <location>
        <begin position="401"/>
        <end position="439"/>
    </location>
</feature>
<evidence type="ECO:0000256" key="2">
    <source>
        <dbReference type="SAM" id="Phobius"/>
    </source>
</evidence>
<evidence type="ECO:0000256" key="1">
    <source>
        <dbReference type="SAM" id="MobiDB-lite"/>
    </source>
</evidence>
<organism evidence="3">
    <name type="scientific">freshwater metagenome</name>
    <dbReference type="NCBI Taxonomy" id="449393"/>
    <lineage>
        <taxon>unclassified sequences</taxon>
        <taxon>metagenomes</taxon>
        <taxon>ecological metagenomes</taxon>
    </lineage>
</organism>
<feature type="compositionally biased region" description="Low complexity" evidence="1">
    <location>
        <begin position="412"/>
        <end position="432"/>
    </location>
</feature>
<feature type="transmembrane region" description="Helical" evidence="2">
    <location>
        <begin position="129"/>
        <end position="147"/>
    </location>
</feature>
<dbReference type="AlphaFoldDB" id="A0A6J6DUR6"/>
<keyword evidence="2" id="KW-1133">Transmembrane helix</keyword>
<keyword evidence="2" id="KW-0472">Membrane</keyword>
<gene>
    <name evidence="3" type="ORF">UFOPK1722_00122</name>
</gene>
<feature type="transmembrane region" description="Helical" evidence="2">
    <location>
        <begin position="58"/>
        <end position="77"/>
    </location>
</feature>
<accession>A0A6J6DUR6</accession>
<reference evidence="3" key="1">
    <citation type="submission" date="2020-05" db="EMBL/GenBank/DDBJ databases">
        <authorList>
            <person name="Chiriac C."/>
            <person name="Salcher M."/>
            <person name="Ghai R."/>
            <person name="Kavagutti S V."/>
        </authorList>
    </citation>
    <scope>NUCLEOTIDE SEQUENCE</scope>
</reference>
<feature type="transmembrane region" description="Helical" evidence="2">
    <location>
        <begin position="32"/>
        <end position="51"/>
    </location>
</feature>